<feature type="transmembrane region" description="Helical" evidence="1">
    <location>
        <begin position="101"/>
        <end position="121"/>
    </location>
</feature>
<dbReference type="AlphaFoldDB" id="A0A6M4H636"/>
<feature type="transmembrane region" description="Helical" evidence="1">
    <location>
        <begin position="133"/>
        <end position="154"/>
    </location>
</feature>
<keyword evidence="1" id="KW-0812">Transmembrane</keyword>
<sequence length="226" mass="25790">MYRASAFYFFALLLLAVPAFWPSYLFPKRYETDWHVHLHGIAMLLWMLMLIAQAGLVRIKSLAAHRALGRTSFVLVPVIVASTLLLAHYRMRSGLNDELIYFFYVQLALLVQFLVAYGLAILNRRAPKLHMRFMVCTALALVDPILARILANHFGVEPPVLQLLTYGVIDLILCALIVHDRIQQHYTRIYPAMLSLFVATQAPTFFVLGSKTWRGFTEAFARLPLP</sequence>
<evidence type="ECO:0008006" key="4">
    <source>
        <dbReference type="Google" id="ProtNLM"/>
    </source>
</evidence>
<organism evidence="2 3">
    <name type="scientific">Usitatibacter palustris</name>
    <dbReference type="NCBI Taxonomy" id="2732487"/>
    <lineage>
        <taxon>Bacteria</taxon>
        <taxon>Pseudomonadati</taxon>
        <taxon>Pseudomonadota</taxon>
        <taxon>Betaproteobacteria</taxon>
        <taxon>Nitrosomonadales</taxon>
        <taxon>Usitatibacteraceae</taxon>
        <taxon>Usitatibacter</taxon>
    </lineage>
</organism>
<evidence type="ECO:0000256" key="1">
    <source>
        <dbReference type="SAM" id="Phobius"/>
    </source>
</evidence>
<dbReference type="InParanoid" id="A0A6M4H636"/>
<keyword evidence="3" id="KW-1185">Reference proteome</keyword>
<evidence type="ECO:0000313" key="2">
    <source>
        <dbReference type="EMBL" id="QJR15111.1"/>
    </source>
</evidence>
<name>A0A6M4H636_9PROT</name>
<feature type="transmembrane region" description="Helical" evidence="1">
    <location>
        <begin position="190"/>
        <end position="208"/>
    </location>
</feature>
<accession>A0A6M4H636</accession>
<dbReference type="Proteomes" id="UP000503096">
    <property type="component" value="Chromosome"/>
</dbReference>
<keyword evidence="1" id="KW-0472">Membrane</keyword>
<keyword evidence="1" id="KW-1133">Transmembrane helix</keyword>
<dbReference type="EMBL" id="CP053073">
    <property type="protein sequence ID" value="QJR15111.1"/>
    <property type="molecule type" value="Genomic_DNA"/>
</dbReference>
<feature type="transmembrane region" description="Helical" evidence="1">
    <location>
        <begin position="160"/>
        <end position="178"/>
    </location>
</feature>
<dbReference type="RefSeq" id="WP_171162115.1">
    <property type="nucleotide sequence ID" value="NZ_CP053073.1"/>
</dbReference>
<feature type="transmembrane region" description="Helical" evidence="1">
    <location>
        <begin position="68"/>
        <end position="89"/>
    </location>
</feature>
<proteinExistence type="predicted"/>
<dbReference type="KEGG" id="upl:DSM104440_01928"/>
<evidence type="ECO:0000313" key="3">
    <source>
        <dbReference type="Proteomes" id="UP000503096"/>
    </source>
</evidence>
<protein>
    <recommendedName>
        <fullName evidence="4">DUF2306 domain-containing protein</fullName>
    </recommendedName>
</protein>
<feature type="transmembrane region" description="Helical" evidence="1">
    <location>
        <begin position="35"/>
        <end position="56"/>
    </location>
</feature>
<gene>
    <name evidence="2" type="ORF">DSM104440_01928</name>
</gene>
<reference evidence="2 3" key="1">
    <citation type="submission" date="2020-04" db="EMBL/GenBank/DDBJ databases">
        <title>Usitatibacter rugosus gen. nov., sp. nov. and Usitatibacter palustris sp. nov., novel members of Usitatibacteraceae fam. nov. within the order Nitrosomonadales isolated from soil.</title>
        <authorList>
            <person name="Huber K.J."/>
            <person name="Neumann-Schaal M."/>
            <person name="Geppert A."/>
            <person name="Luckner M."/>
            <person name="Wanner G."/>
            <person name="Overmann J."/>
        </authorList>
    </citation>
    <scope>NUCLEOTIDE SEQUENCE [LARGE SCALE GENOMIC DNA]</scope>
    <source>
        <strain evidence="2 3">Swamp67</strain>
    </source>
</reference>